<protein>
    <submittedName>
        <fullName evidence="1">Uncharacterized protein</fullName>
    </submittedName>
</protein>
<accession>A0A2V3IIX6</accession>
<evidence type="ECO:0000313" key="1">
    <source>
        <dbReference type="EMBL" id="PXF41983.1"/>
    </source>
</evidence>
<dbReference type="EMBL" id="NBIV01000181">
    <property type="protein sequence ID" value="PXF41983.1"/>
    <property type="molecule type" value="Genomic_DNA"/>
</dbReference>
<dbReference type="OrthoDB" id="12539at2763"/>
<gene>
    <name evidence="1" type="ORF">BWQ96_08290</name>
</gene>
<comment type="caution">
    <text evidence="1">The sequence shown here is derived from an EMBL/GenBank/DDBJ whole genome shotgun (WGS) entry which is preliminary data.</text>
</comment>
<dbReference type="AlphaFoldDB" id="A0A2V3IIX6"/>
<organism evidence="1 2">
    <name type="scientific">Gracilariopsis chorda</name>
    <dbReference type="NCBI Taxonomy" id="448386"/>
    <lineage>
        <taxon>Eukaryota</taxon>
        <taxon>Rhodophyta</taxon>
        <taxon>Florideophyceae</taxon>
        <taxon>Rhodymeniophycidae</taxon>
        <taxon>Gracilariales</taxon>
        <taxon>Gracilariaceae</taxon>
        <taxon>Gracilariopsis</taxon>
    </lineage>
</organism>
<sequence length="281" mass="31712">MAFMLFTLNCCSQQKNIFLSRVEELDATAVSKVICSVYKTGDSSTASQSFPDGFATLVRLYIRKARHKQISSDSSHDAALVWSILLGPQPRDDSLLDHFCKAATETNSGLLLCELLSTSKSKSFIEDKFMRRIAAARALQLTYPRPALSNQQSHAFIPRHPGVTEFLRSNRTSMEYYGFEWIRHARNFAYKHFSGVYNSVEKHSARAEPHGRGNGAYATIVKTSAYYNRLVRQFEADQRELGEVKKFLGQTPNEVKTQALQSTNLRLGKHPDSDVVYRTGD</sequence>
<name>A0A2V3IIX6_9FLOR</name>
<keyword evidence="2" id="KW-1185">Reference proteome</keyword>
<reference evidence="1 2" key="1">
    <citation type="journal article" date="2018" name="Mol. Biol. Evol.">
        <title>Analysis of the draft genome of the red seaweed Gracilariopsis chorda provides insights into genome size evolution in Rhodophyta.</title>
        <authorList>
            <person name="Lee J."/>
            <person name="Yang E.C."/>
            <person name="Graf L."/>
            <person name="Yang J.H."/>
            <person name="Qiu H."/>
            <person name="Zel Zion U."/>
            <person name="Chan C.X."/>
            <person name="Stephens T.G."/>
            <person name="Weber A.P.M."/>
            <person name="Boo G.H."/>
            <person name="Boo S.M."/>
            <person name="Kim K.M."/>
            <person name="Shin Y."/>
            <person name="Jung M."/>
            <person name="Lee S.J."/>
            <person name="Yim H.S."/>
            <person name="Lee J.H."/>
            <person name="Bhattacharya D."/>
            <person name="Yoon H.S."/>
        </authorList>
    </citation>
    <scope>NUCLEOTIDE SEQUENCE [LARGE SCALE GENOMIC DNA]</scope>
    <source>
        <strain evidence="1 2">SKKU-2015</strain>
        <tissue evidence="1">Whole body</tissue>
    </source>
</reference>
<proteinExistence type="predicted"/>
<dbReference type="Proteomes" id="UP000247409">
    <property type="component" value="Unassembled WGS sequence"/>
</dbReference>
<evidence type="ECO:0000313" key="2">
    <source>
        <dbReference type="Proteomes" id="UP000247409"/>
    </source>
</evidence>